<name>M2YL31_DOTSN</name>
<keyword evidence="3" id="KW-1185">Reference proteome</keyword>
<feature type="chain" id="PRO_5004029485" evidence="1">
    <location>
        <begin position="20"/>
        <end position="309"/>
    </location>
</feature>
<evidence type="ECO:0000313" key="2">
    <source>
        <dbReference type="EMBL" id="EME39575.1"/>
    </source>
</evidence>
<dbReference type="AlphaFoldDB" id="M2YL31"/>
<keyword evidence="1" id="KW-0732">Signal</keyword>
<proteinExistence type="predicted"/>
<reference evidence="3" key="1">
    <citation type="journal article" date="2012" name="PLoS Genet.">
        <title>The genomes of the fungal plant pathogens Cladosporium fulvum and Dothistroma septosporum reveal adaptation to different hosts and lifestyles but also signatures of common ancestry.</title>
        <authorList>
            <person name="de Wit P.J.G.M."/>
            <person name="van der Burgt A."/>
            <person name="Oekmen B."/>
            <person name="Stergiopoulos I."/>
            <person name="Abd-Elsalam K.A."/>
            <person name="Aerts A.L."/>
            <person name="Bahkali A.H."/>
            <person name="Beenen H.G."/>
            <person name="Chettri P."/>
            <person name="Cox M.P."/>
            <person name="Datema E."/>
            <person name="de Vries R.P."/>
            <person name="Dhillon B."/>
            <person name="Ganley A.R."/>
            <person name="Griffiths S.A."/>
            <person name="Guo Y."/>
            <person name="Hamelin R.C."/>
            <person name="Henrissat B."/>
            <person name="Kabir M.S."/>
            <person name="Jashni M.K."/>
            <person name="Kema G."/>
            <person name="Klaubauf S."/>
            <person name="Lapidus A."/>
            <person name="Levasseur A."/>
            <person name="Lindquist E."/>
            <person name="Mehrabi R."/>
            <person name="Ohm R.A."/>
            <person name="Owen T.J."/>
            <person name="Salamov A."/>
            <person name="Schwelm A."/>
            <person name="Schijlen E."/>
            <person name="Sun H."/>
            <person name="van den Burg H.A."/>
            <person name="van Ham R.C.H.J."/>
            <person name="Zhang S."/>
            <person name="Goodwin S.B."/>
            <person name="Grigoriev I.V."/>
            <person name="Collemare J."/>
            <person name="Bradshaw R.E."/>
        </authorList>
    </citation>
    <scope>NUCLEOTIDE SEQUENCE [LARGE SCALE GENOMIC DNA]</scope>
    <source>
        <strain evidence="3">NZE10 / CBS 128990</strain>
    </source>
</reference>
<dbReference type="Proteomes" id="UP000016933">
    <property type="component" value="Unassembled WGS sequence"/>
</dbReference>
<dbReference type="EMBL" id="KB446545">
    <property type="protein sequence ID" value="EME39575.1"/>
    <property type="molecule type" value="Genomic_DNA"/>
</dbReference>
<accession>M2YL31</accession>
<evidence type="ECO:0000256" key="1">
    <source>
        <dbReference type="SAM" id="SignalP"/>
    </source>
</evidence>
<evidence type="ECO:0000313" key="3">
    <source>
        <dbReference type="Proteomes" id="UP000016933"/>
    </source>
</evidence>
<organism evidence="2 3">
    <name type="scientific">Dothistroma septosporum (strain NZE10 / CBS 128990)</name>
    <name type="common">Red band needle blight fungus</name>
    <name type="synonym">Mycosphaerella pini</name>
    <dbReference type="NCBI Taxonomy" id="675120"/>
    <lineage>
        <taxon>Eukaryota</taxon>
        <taxon>Fungi</taxon>
        <taxon>Dikarya</taxon>
        <taxon>Ascomycota</taxon>
        <taxon>Pezizomycotina</taxon>
        <taxon>Dothideomycetes</taxon>
        <taxon>Dothideomycetidae</taxon>
        <taxon>Mycosphaerellales</taxon>
        <taxon>Mycosphaerellaceae</taxon>
        <taxon>Dothistroma</taxon>
    </lineage>
</organism>
<protein>
    <submittedName>
        <fullName evidence="2">Uncharacterized protein</fullName>
    </submittedName>
</protein>
<gene>
    <name evidence="2" type="ORF">DOTSEDRAFT_38743</name>
</gene>
<dbReference type="HOGENOM" id="CLU_900237_0_0_1"/>
<sequence>MASILFSCLPFALLAAASAIPEPRPFAAYHHSCKAHIEALSCAMGKEAYSTASQFCSSYLVHTATTTSTVTTALASTTIQTPFTKDLPATELPQKRAITTTCKTYTPAATFRPIASSACSCLGVKPSTTTKAVTATSTSFNPICRGSEAAIFALQVVTGEFQDLGKVVASNTQATSGSPYIETLQLSHTPSDLTVLYVNGSIPFPDVPQNFASVNSNTYFAADAITAGATSYMSSIGAPKADGGTALLCGGVEEGDDGQYDLQCDPALYDGFGISTADGVTLQLYKGDPTTLNLRPVSLAIFALCPQQH</sequence>
<feature type="signal peptide" evidence="1">
    <location>
        <begin position="1"/>
        <end position="19"/>
    </location>
</feature>
<reference evidence="2 3" key="2">
    <citation type="journal article" date="2012" name="PLoS Pathog.">
        <title>Diverse lifestyles and strategies of plant pathogenesis encoded in the genomes of eighteen Dothideomycetes fungi.</title>
        <authorList>
            <person name="Ohm R.A."/>
            <person name="Feau N."/>
            <person name="Henrissat B."/>
            <person name="Schoch C.L."/>
            <person name="Horwitz B.A."/>
            <person name="Barry K.W."/>
            <person name="Condon B.J."/>
            <person name="Copeland A.C."/>
            <person name="Dhillon B."/>
            <person name="Glaser F."/>
            <person name="Hesse C.N."/>
            <person name="Kosti I."/>
            <person name="LaButti K."/>
            <person name="Lindquist E.A."/>
            <person name="Lucas S."/>
            <person name="Salamov A.A."/>
            <person name="Bradshaw R.E."/>
            <person name="Ciuffetti L."/>
            <person name="Hamelin R.C."/>
            <person name="Kema G.H.J."/>
            <person name="Lawrence C."/>
            <person name="Scott J.A."/>
            <person name="Spatafora J.W."/>
            <person name="Turgeon B.G."/>
            <person name="de Wit P.J.G.M."/>
            <person name="Zhong S."/>
            <person name="Goodwin S.B."/>
            <person name="Grigoriev I.V."/>
        </authorList>
    </citation>
    <scope>NUCLEOTIDE SEQUENCE [LARGE SCALE GENOMIC DNA]</scope>
    <source>
        <strain evidence="3">NZE10 / CBS 128990</strain>
    </source>
</reference>